<evidence type="ECO:0000259" key="4">
    <source>
        <dbReference type="Pfam" id="PF00496"/>
    </source>
</evidence>
<feature type="domain" description="Solute-binding protein family 5" evidence="4">
    <location>
        <begin position="101"/>
        <end position="466"/>
    </location>
</feature>
<dbReference type="STRING" id="1122236.GCA_000378225_00301"/>
<dbReference type="PIRSF" id="PIRSF002741">
    <property type="entry name" value="MppA"/>
    <property type="match status" value="1"/>
</dbReference>
<proteinExistence type="inferred from homology"/>
<dbReference type="EMBL" id="SSGG01000059">
    <property type="protein sequence ID" value="TXI37326.1"/>
    <property type="molecule type" value="Genomic_DNA"/>
</dbReference>
<dbReference type="PROSITE" id="PS51257">
    <property type="entry name" value="PROKAR_LIPOPROTEIN"/>
    <property type="match status" value="1"/>
</dbReference>
<evidence type="ECO:0000313" key="6">
    <source>
        <dbReference type="Proteomes" id="UP000321374"/>
    </source>
</evidence>
<evidence type="ECO:0000256" key="2">
    <source>
        <dbReference type="ARBA" id="ARBA00022448"/>
    </source>
</evidence>
<dbReference type="GO" id="GO:0043190">
    <property type="term" value="C:ATP-binding cassette (ABC) transporter complex"/>
    <property type="evidence" value="ECO:0007669"/>
    <property type="project" value="InterPro"/>
</dbReference>
<dbReference type="Proteomes" id="UP000321374">
    <property type="component" value="Unassembled WGS sequence"/>
</dbReference>
<dbReference type="FunFam" id="3.10.105.10:FF:000006">
    <property type="entry name" value="Peptide ABC transporter substrate-binding protein"/>
    <property type="match status" value="1"/>
</dbReference>
<organism evidence="5 6">
    <name type="scientific">Methylophilus methylotrophus</name>
    <name type="common">Bacterium W3A1</name>
    <dbReference type="NCBI Taxonomy" id="17"/>
    <lineage>
        <taxon>Bacteria</taxon>
        <taxon>Pseudomonadati</taxon>
        <taxon>Pseudomonadota</taxon>
        <taxon>Betaproteobacteria</taxon>
        <taxon>Nitrosomonadales</taxon>
        <taxon>Methylophilaceae</taxon>
        <taxon>Methylophilus</taxon>
    </lineage>
</organism>
<evidence type="ECO:0000313" key="5">
    <source>
        <dbReference type="EMBL" id="TXI37326.1"/>
    </source>
</evidence>
<evidence type="ECO:0000256" key="1">
    <source>
        <dbReference type="ARBA" id="ARBA00005695"/>
    </source>
</evidence>
<evidence type="ECO:0000256" key="3">
    <source>
        <dbReference type="ARBA" id="ARBA00022729"/>
    </source>
</evidence>
<keyword evidence="2" id="KW-0813">Transport</keyword>
<reference evidence="5 6" key="1">
    <citation type="submission" date="2018-09" db="EMBL/GenBank/DDBJ databases">
        <title>Metagenome Assembled Genomes from an Advanced Water Purification Facility.</title>
        <authorList>
            <person name="Stamps B.W."/>
            <person name="Spear J.R."/>
        </authorList>
    </citation>
    <scope>NUCLEOTIDE SEQUENCE [LARGE SCALE GENOMIC DNA]</scope>
    <source>
        <strain evidence="5">Bin_42_2</strain>
    </source>
</reference>
<dbReference type="Gene3D" id="3.90.76.10">
    <property type="entry name" value="Dipeptide-binding Protein, Domain 1"/>
    <property type="match status" value="1"/>
</dbReference>
<comment type="caution">
    <text evidence="5">The sequence shown here is derived from an EMBL/GenBank/DDBJ whole genome shotgun (WGS) entry which is preliminary data.</text>
</comment>
<accession>A0A5C7WIT0</accession>
<dbReference type="InterPro" id="IPR039424">
    <property type="entry name" value="SBP_5"/>
</dbReference>
<dbReference type="PANTHER" id="PTHR30290">
    <property type="entry name" value="PERIPLASMIC BINDING COMPONENT OF ABC TRANSPORTER"/>
    <property type="match status" value="1"/>
</dbReference>
<keyword evidence="3" id="KW-0732">Signal</keyword>
<dbReference type="AlphaFoldDB" id="A0A5C7WIT0"/>
<name>A0A5C7WIT0_METME</name>
<dbReference type="Gene3D" id="3.40.190.10">
    <property type="entry name" value="Periplasmic binding protein-like II"/>
    <property type="match status" value="1"/>
</dbReference>
<dbReference type="GO" id="GO:0015833">
    <property type="term" value="P:peptide transport"/>
    <property type="evidence" value="ECO:0007669"/>
    <property type="project" value="TreeGrafter"/>
</dbReference>
<dbReference type="InterPro" id="IPR030678">
    <property type="entry name" value="Peptide/Ni-bd"/>
</dbReference>
<dbReference type="CDD" id="cd08514">
    <property type="entry name" value="PBP2_AppA_like"/>
    <property type="match status" value="1"/>
</dbReference>
<protein>
    <submittedName>
        <fullName evidence="5">Peptide-binding protein</fullName>
    </submittedName>
</protein>
<dbReference type="InterPro" id="IPR000914">
    <property type="entry name" value="SBP_5_dom"/>
</dbReference>
<dbReference type="Gene3D" id="3.10.105.10">
    <property type="entry name" value="Dipeptide-binding Protein, Domain 3"/>
    <property type="match status" value="1"/>
</dbReference>
<dbReference type="PANTHER" id="PTHR30290:SF38">
    <property type="entry name" value="D,D-DIPEPTIDE-BINDING PERIPLASMIC PROTEIN DDPA-RELATED"/>
    <property type="match status" value="1"/>
</dbReference>
<gene>
    <name evidence="5" type="ORF">E6Q51_03525</name>
</gene>
<dbReference type="GO" id="GO:0030288">
    <property type="term" value="C:outer membrane-bounded periplasmic space"/>
    <property type="evidence" value="ECO:0007669"/>
    <property type="project" value="UniProtKB-ARBA"/>
</dbReference>
<dbReference type="SUPFAM" id="SSF53850">
    <property type="entry name" value="Periplasmic binding protein-like II"/>
    <property type="match status" value="1"/>
</dbReference>
<sequence>MTNRLSSEYSLCKKPLAATGQRWVTYLLCAGLVACSTDTPDHSAKIFDQSYPAQPGGTLISAMPSDPSSMIGMVAGESASLAIGSYLFNSLLKYDQNLDLAGELAESWQVADDKKTITFKLKPDLQWADGKPLTSADILFTWQLITDENTHSPYASDYQLVTKAEAPDARTFIVHYSQPFAPALESWASLQVLPKHKLAGQDIRTTSFAQKPLGSHYYQLKEWRHGEYIKLEKNPKSVLGPANIDHLIERIIPDPAAQFLELMADNIDSMSMDPITYARIIPSRPALQARLNQFKELGNSYTYLGFNLKRKPFDDLRVRKAINYAIDKQEIIDGVYLGLGITIASPYKPGTRWSNPDLIPYTFDPAKAKQLLAEAGFEDTNGDGVVDRDGKKLSFEILTNLGNKQREKTAVIIQRRLKEVGIETHIRTLEWASLLTNFIKPGDFDAVVMGWGLGLDPDQYNIWHSSQQKPGQFNFIGYNNPAVDKLLEQGRLEFDPEKRMQIYHEFAKVLYEDSPLVYLSAGYGLTAIHKRVQGIMNPVPPAGVSYDSQKWYIPQPLRRTQIQAE</sequence>
<dbReference type="Pfam" id="PF00496">
    <property type="entry name" value="SBP_bac_5"/>
    <property type="match status" value="1"/>
</dbReference>
<comment type="similarity">
    <text evidence="1">Belongs to the bacterial solute-binding protein 5 family.</text>
</comment>
<dbReference type="GO" id="GO:1904680">
    <property type="term" value="F:peptide transmembrane transporter activity"/>
    <property type="evidence" value="ECO:0007669"/>
    <property type="project" value="TreeGrafter"/>
</dbReference>